<feature type="transmembrane region" description="Helical" evidence="14">
    <location>
        <begin position="405"/>
        <end position="428"/>
    </location>
</feature>
<dbReference type="GO" id="GO:0005886">
    <property type="term" value="C:plasma membrane"/>
    <property type="evidence" value="ECO:0007669"/>
    <property type="project" value="UniProtKB-SubCell"/>
</dbReference>
<protein>
    <submittedName>
        <fullName evidence="15">Sodium:proline symporter</fullName>
    </submittedName>
</protein>
<evidence type="ECO:0000256" key="8">
    <source>
        <dbReference type="ARBA" id="ARBA00023053"/>
    </source>
</evidence>
<dbReference type="KEGG" id="uam:UABAM_01165"/>
<dbReference type="Proteomes" id="UP000326354">
    <property type="component" value="Chromosome"/>
</dbReference>
<comment type="subcellular location">
    <subcellularLocation>
        <location evidence="1">Cell membrane</location>
        <topology evidence="1">Multi-pass membrane protein</topology>
    </subcellularLocation>
</comment>
<evidence type="ECO:0000313" key="15">
    <source>
        <dbReference type="EMBL" id="BBM82822.1"/>
    </source>
</evidence>
<evidence type="ECO:0000256" key="2">
    <source>
        <dbReference type="ARBA" id="ARBA00006434"/>
    </source>
</evidence>
<evidence type="ECO:0000256" key="3">
    <source>
        <dbReference type="ARBA" id="ARBA00022448"/>
    </source>
</evidence>
<reference evidence="15 16" key="1">
    <citation type="submission" date="2019-08" db="EMBL/GenBank/DDBJ databases">
        <title>Complete genome sequence of Candidatus Uab amorphum.</title>
        <authorList>
            <person name="Shiratori T."/>
            <person name="Suzuki S."/>
            <person name="Kakizawa Y."/>
            <person name="Ishida K."/>
        </authorList>
    </citation>
    <scope>NUCLEOTIDE SEQUENCE [LARGE SCALE GENOMIC DNA]</scope>
    <source>
        <strain evidence="15 16">SRT547</strain>
    </source>
</reference>
<evidence type="ECO:0000256" key="12">
    <source>
        <dbReference type="ARBA" id="ARBA00033708"/>
    </source>
</evidence>
<evidence type="ECO:0000256" key="7">
    <source>
        <dbReference type="ARBA" id="ARBA00022989"/>
    </source>
</evidence>
<evidence type="ECO:0000256" key="4">
    <source>
        <dbReference type="ARBA" id="ARBA00022475"/>
    </source>
</evidence>
<dbReference type="OrthoDB" id="9810181at2"/>
<evidence type="ECO:0000256" key="10">
    <source>
        <dbReference type="ARBA" id="ARBA00023136"/>
    </source>
</evidence>
<comment type="similarity">
    <text evidence="2 13">Belongs to the sodium:solute symporter (SSF) (TC 2.A.21) family.</text>
</comment>
<feature type="transmembrane region" description="Helical" evidence="14">
    <location>
        <begin position="189"/>
        <end position="211"/>
    </location>
</feature>
<feature type="transmembrane region" description="Helical" evidence="14">
    <location>
        <begin position="478"/>
        <end position="499"/>
    </location>
</feature>
<organism evidence="15 16">
    <name type="scientific">Uabimicrobium amorphum</name>
    <dbReference type="NCBI Taxonomy" id="2596890"/>
    <lineage>
        <taxon>Bacteria</taxon>
        <taxon>Pseudomonadati</taxon>
        <taxon>Planctomycetota</taxon>
        <taxon>Candidatus Uabimicrobiia</taxon>
        <taxon>Candidatus Uabimicrobiales</taxon>
        <taxon>Candidatus Uabimicrobiaceae</taxon>
        <taxon>Candidatus Uabimicrobium</taxon>
    </lineage>
</organism>
<keyword evidence="7 14" id="KW-1133">Transmembrane helix</keyword>
<keyword evidence="5 14" id="KW-0812">Transmembrane</keyword>
<evidence type="ECO:0000256" key="11">
    <source>
        <dbReference type="ARBA" id="ARBA00023201"/>
    </source>
</evidence>
<dbReference type="Gene3D" id="1.20.1730.10">
    <property type="entry name" value="Sodium/glucose cotransporter"/>
    <property type="match status" value="1"/>
</dbReference>
<keyword evidence="8" id="KW-0915">Sodium</keyword>
<evidence type="ECO:0000256" key="13">
    <source>
        <dbReference type="RuleBase" id="RU362091"/>
    </source>
</evidence>
<keyword evidence="16" id="KW-1185">Reference proteome</keyword>
<evidence type="ECO:0000256" key="14">
    <source>
        <dbReference type="SAM" id="Phobius"/>
    </source>
</evidence>
<dbReference type="AlphaFoldDB" id="A0A5S9IK28"/>
<dbReference type="RefSeq" id="WP_151967049.1">
    <property type="nucleotide sequence ID" value="NZ_AP019860.1"/>
</dbReference>
<dbReference type="GO" id="GO:0005298">
    <property type="term" value="F:proline:sodium symporter activity"/>
    <property type="evidence" value="ECO:0007669"/>
    <property type="project" value="TreeGrafter"/>
</dbReference>
<dbReference type="InterPro" id="IPR001734">
    <property type="entry name" value="Na/solute_symporter"/>
</dbReference>
<comment type="catalytic activity">
    <reaction evidence="12">
        <text>L-proline(in) + Na(+)(in) = L-proline(out) + Na(+)(out)</text>
        <dbReference type="Rhea" id="RHEA:28967"/>
        <dbReference type="ChEBI" id="CHEBI:29101"/>
        <dbReference type="ChEBI" id="CHEBI:60039"/>
    </reaction>
</comment>
<feature type="transmembrane region" description="Helical" evidence="14">
    <location>
        <begin position="380"/>
        <end position="399"/>
    </location>
</feature>
<dbReference type="PANTHER" id="PTHR48086:SF3">
    <property type="entry name" value="SODIUM_PROLINE SYMPORTER"/>
    <property type="match status" value="1"/>
</dbReference>
<feature type="transmembrane region" description="Helical" evidence="14">
    <location>
        <begin position="277"/>
        <end position="298"/>
    </location>
</feature>
<keyword evidence="9" id="KW-0406">Ion transport</keyword>
<evidence type="ECO:0000256" key="6">
    <source>
        <dbReference type="ARBA" id="ARBA00022847"/>
    </source>
</evidence>
<evidence type="ECO:0000256" key="9">
    <source>
        <dbReference type="ARBA" id="ARBA00023065"/>
    </source>
</evidence>
<proteinExistence type="inferred from homology"/>
<dbReference type="EMBL" id="AP019860">
    <property type="protein sequence ID" value="BBM82822.1"/>
    <property type="molecule type" value="Genomic_DNA"/>
</dbReference>
<feature type="transmembrane region" description="Helical" evidence="14">
    <location>
        <begin position="435"/>
        <end position="458"/>
    </location>
</feature>
<feature type="transmembrane region" description="Helical" evidence="14">
    <location>
        <begin position="72"/>
        <end position="99"/>
    </location>
</feature>
<accession>A0A5S9IK28</accession>
<sequence>MTVLIVIACYLLLLLSLGVLSARFAKQTTSDFFLAGRSIGPFLLFMSLFGTTMTAFALVGSSGEAYERGIGVYGLMASASGIIHSAVFFLVGMKLWVFGKKYGYTTQIQYFRDRFESDSIGLVLFPVLVLLVLPYLLIGLLASGASIFALTKGALPGVFAAGAVPPWLGTLVICCVVVTYIFYGGIRGAAWANAFQTCVFIILGIVAFYMISDALGGAAKATQMVLAHKPDLLARSAHISKFEFATYMLIPLSVGMFPHLFQHWLTAKSAKSFRLSIIAHPVFIMLVWVPCVLIGVWASSAMIDGTLVVPDHSRANQVLTILIRKLLDSPVLTGLLGAGILAAIMSSLDSQFLCLGTIFTNDIVLHYADESKISNVQKVWIARGFIIAIVAVTYVISLFKPVRVFPLAVWCFTGFSSLFPLVFASIYWKRTTKVGAIASVVTAIGMWLFFLSKANWGAKSSFLLPEILPFISASSESMNITIMPVLPIIICSTLALIIGSLMSSPPSEKTVAKFFK</sequence>
<dbReference type="PROSITE" id="PS50283">
    <property type="entry name" value="NA_SOLUT_SYMP_3"/>
    <property type="match status" value="1"/>
</dbReference>
<evidence type="ECO:0000256" key="5">
    <source>
        <dbReference type="ARBA" id="ARBA00022692"/>
    </source>
</evidence>
<gene>
    <name evidence="15" type="ORF">UABAM_01165</name>
</gene>
<dbReference type="CDD" id="cd10322">
    <property type="entry name" value="SLC5sbd"/>
    <property type="match status" value="1"/>
</dbReference>
<dbReference type="GO" id="GO:0015824">
    <property type="term" value="P:proline transport"/>
    <property type="evidence" value="ECO:0007669"/>
    <property type="project" value="TreeGrafter"/>
</dbReference>
<feature type="transmembrane region" description="Helical" evidence="14">
    <location>
        <begin position="119"/>
        <end position="142"/>
    </location>
</feature>
<feature type="transmembrane region" description="Helical" evidence="14">
    <location>
        <begin position="154"/>
        <end position="183"/>
    </location>
</feature>
<feature type="transmembrane region" description="Helical" evidence="14">
    <location>
        <begin position="41"/>
        <end position="60"/>
    </location>
</feature>
<dbReference type="InterPro" id="IPR038377">
    <property type="entry name" value="Na/Glc_symporter_sf"/>
</dbReference>
<dbReference type="InterPro" id="IPR050277">
    <property type="entry name" value="Sodium:Solute_Symporter"/>
</dbReference>
<keyword evidence="10 14" id="KW-0472">Membrane</keyword>
<feature type="transmembrane region" description="Helical" evidence="14">
    <location>
        <begin position="244"/>
        <end position="265"/>
    </location>
</feature>
<keyword evidence="3" id="KW-0813">Transport</keyword>
<keyword evidence="4" id="KW-1003">Cell membrane</keyword>
<keyword evidence="6" id="KW-0769">Symport</keyword>
<dbReference type="GO" id="GO:0015193">
    <property type="term" value="F:L-proline transmembrane transporter activity"/>
    <property type="evidence" value="ECO:0007669"/>
    <property type="project" value="TreeGrafter"/>
</dbReference>
<evidence type="ECO:0000313" key="16">
    <source>
        <dbReference type="Proteomes" id="UP000326354"/>
    </source>
</evidence>
<dbReference type="Pfam" id="PF00474">
    <property type="entry name" value="SSF"/>
    <property type="match status" value="1"/>
</dbReference>
<dbReference type="PANTHER" id="PTHR48086">
    <property type="entry name" value="SODIUM/PROLINE SYMPORTER-RELATED"/>
    <property type="match status" value="1"/>
</dbReference>
<evidence type="ECO:0000256" key="1">
    <source>
        <dbReference type="ARBA" id="ARBA00004651"/>
    </source>
</evidence>
<keyword evidence="11" id="KW-0739">Sodium transport</keyword>
<name>A0A5S9IK28_UABAM</name>